<feature type="signal peptide" evidence="2">
    <location>
        <begin position="1"/>
        <end position="20"/>
    </location>
</feature>
<feature type="region of interest" description="Disordered" evidence="1">
    <location>
        <begin position="333"/>
        <end position="361"/>
    </location>
</feature>
<keyword evidence="2" id="KW-0732">Signal</keyword>
<evidence type="ECO:0000313" key="4">
    <source>
        <dbReference type="Proteomes" id="UP001295423"/>
    </source>
</evidence>
<evidence type="ECO:0000313" key="3">
    <source>
        <dbReference type="EMBL" id="CAJ1912528.1"/>
    </source>
</evidence>
<feature type="region of interest" description="Disordered" evidence="1">
    <location>
        <begin position="288"/>
        <end position="317"/>
    </location>
</feature>
<evidence type="ECO:0000256" key="2">
    <source>
        <dbReference type="SAM" id="SignalP"/>
    </source>
</evidence>
<protein>
    <submittedName>
        <fullName evidence="3">Uncharacterized protein</fullName>
    </submittedName>
</protein>
<feature type="chain" id="PRO_5042270061" evidence="2">
    <location>
        <begin position="21"/>
        <end position="656"/>
    </location>
</feature>
<accession>A0AAD2FFG6</accession>
<sequence>MRIVLTASVLVSLLLQHTDALISQSPISRSSPGIARFAEVSGADIEQDVGTARVQTSGYSVQYRGKVNEIDYCIAPADVSLSRAYDLSNSKDNTIANENTLSLTQALNNASNRAVRRIILAQCWPSEEALNKSLRLAAAAEMQAEDERIASGTTSKCPVPRPILNLLMRRDTATPSSIPNPKGRTNEQYVTDQIKSFDERYGSLPGYRYAEAYLESILSLATTGQESPRVSEVLGSGVYDESYKRVLSVLKSVGVTFEELSGTDRSKISNDLKNQDICLSMLDKLGQTSPKPIKVEEPEPVEANSEQEEVVEEEAPAPKKKKKKIRFRFWMKQEDENDSKKEPEPTNPEEEKPSKESKKADTGVVLLSYEEPTMTRQLNSLSNIVQRALLFGGDQELLILSETLDTNKAPFIERWYPGTEGSSANFDEETRPGVQYLNALISLLRTAYDVGLVTDLEPAVALIPSYSNAYERIMANLVELGSGYIRPMTPTDSTLPKPRTPTEELGRFAVWESRFRGESDGSYPEDLEGSWEVKDEVGGELIGSSTVVFEPQGEVSVAPPLQGLRWRLDPGPTHLDTCTFQVLSEDGTVLQYRGFIDRGARLEARFSKRSIGIRGSVMFQMRDGDIAGTGADYWKDMLPINYRTGTTKFVMNKSID</sequence>
<organism evidence="3 4">
    <name type="scientific">Cylindrotheca closterium</name>
    <dbReference type="NCBI Taxonomy" id="2856"/>
    <lineage>
        <taxon>Eukaryota</taxon>
        <taxon>Sar</taxon>
        <taxon>Stramenopiles</taxon>
        <taxon>Ochrophyta</taxon>
        <taxon>Bacillariophyta</taxon>
        <taxon>Bacillariophyceae</taxon>
        <taxon>Bacillariophycidae</taxon>
        <taxon>Bacillariales</taxon>
        <taxon>Bacillariaceae</taxon>
        <taxon>Cylindrotheca</taxon>
    </lineage>
</organism>
<dbReference type="EMBL" id="CAKOGP040000001">
    <property type="protein sequence ID" value="CAJ1912528.1"/>
    <property type="molecule type" value="Genomic_DNA"/>
</dbReference>
<dbReference type="Proteomes" id="UP001295423">
    <property type="component" value="Unassembled WGS sequence"/>
</dbReference>
<evidence type="ECO:0000256" key="1">
    <source>
        <dbReference type="SAM" id="MobiDB-lite"/>
    </source>
</evidence>
<gene>
    <name evidence="3" type="ORF">CYCCA115_LOCUS630</name>
</gene>
<name>A0AAD2FFG6_9STRA</name>
<dbReference type="AlphaFoldDB" id="A0AAD2FFG6"/>
<feature type="compositionally biased region" description="Acidic residues" evidence="1">
    <location>
        <begin position="305"/>
        <end position="315"/>
    </location>
</feature>
<comment type="caution">
    <text evidence="3">The sequence shown here is derived from an EMBL/GenBank/DDBJ whole genome shotgun (WGS) entry which is preliminary data.</text>
</comment>
<keyword evidence="4" id="KW-1185">Reference proteome</keyword>
<reference evidence="3" key="1">
    <citation type="submission" date="2023-08" db="EMBL/GenBank/DDBJ databases">
        <authorList>
            <person name="Audoor S."/>
            <person name="Bilcke G."/>
        </authorList>
    </citation>
    <scope>NUCLEOTIDE SEQUENCE</scope>
</reference>
<proteinExistence type="predicted"/>